<feature type="domain" description="RRM" evidence="4">
    <location>
        <begin position="83"/>
        <end position="161"/>
    </location>
</feature>
<protein>
    <recommendedName>
        <fullName evidence="4">RRM domain-containing protein</fullName>
    </recommendedName>
</protein>
<evidence type="ECO:0000256" key="3">
    <source>
        <dbReference type="SAM" id="MobiDB-lite"/>
    </source>
</evidence>
<reference evidence="5 6" key="1">
    <citation type="submission" date="2024-02" db="EMBL/GenBank/DDBJ databases">
        <title>High-quality chromosome-scale genome assembly of Pensacola bahiagrass (Paspalum notatum Flugge var. saurae).</title>
        <authorList>
            <person name="Vega J.M."/>
            <person name="Podio M."/>
            <person name="Orjuela J."/>
            <person name="Siena L.A."/>
            <person name="Pessino S.C."/>
            <person name="Combes M.C."/>
            <person name="Mariac C."/>
            <person name="Albertini E."/>
            <person name="Pupilli F."/>
            <person name="Ortiz J.P.A."/>
            <person name="Leblanc O."/>
        </authorList>
    </citation>
    <scope>NUCLEOTIDE SEQUENCE [LARGE SCALE GENOMIC DNA]</scope>
    <source>
        <strain evidence="5">R1</strain>
        <tissue evidence="5">Leaf</tissue>
    </source>
</reference>
<dbReference type="Gene3D" id="3.30.70.330">
    <property type="match status" value="1"/>
</dbReference>
<accession>A0AAQ3T553</accession>
<dbReference type="PROSITE" id="PS50102">
    <property type="entry name" value="RRM"/>
    <property type="match status" value="1"/>
</dbReference>
<dbReference type="Pfam" id="PF00076">
    <property type="entry name" value="RRM_1"/>
    <property type="match status" value="1"/>
</dbReference>
<organism evidence="5 6">
    <name type="scientific">Paspalum notatum var. saurae</name>
    <dbReference type="NCBI Taxonomy" id="547442"/>
    <lineage>
        <taxon>Eukaryota</taxon>
        <taxon>Viridiplantae</taxon>
        <taxon>Streptophyta</taxon>
        <taxon>Embryophyta</taxon>
        <taxon>Tracheophyta</taxon>
        <taxon>Spermatophyta</taxon>
        <taxon>Magnoliopsida</taxon>
        <taxon>Liliopsida</taxon>
        <taxon>Poales</taxon>
        <taxon>Poaceae</taxon>
        <taxon>PACMAD clade</taxon>
        <taxon>Panicoideae</taxon>
        <taxon>Andropogonodae</taxon>
        <taxon>Paspaleae</taxon>
        <taxon>Paspalinae</taxon>
        <taxon>Paspalum</taxon>
    </lineage>
</organism>
<evidence type="ECO:0000313" key="5">
    <source>
        <dbReference type="EMBL" id="WVZ66615.1"/>
    </source>
</evidence>
<evidence type="ECO:0000256" key="2">
    <source>
        <dbReference type="PROSITE-ProRule" id="PRU00176"/>
    </source>
</evidence>
<dbReference type="InterPro" id="IPR035979">
    <property type="entry name" value="RBD_domain_sf"/>
</dbReference>
<dbReference type="EMBL" id="CP144747">
    <property type="protein sequence ID" value="WVZ66615.1"/>
    <property type="molecule type" value="Genomic_DNA"/>
</dbReference>
<dbReference type="PANTHER" id="PTHR48027">
    <property type="entry name" value="HETEROGENEOUS NUCLEAR RIBONUCLEOPROTEIN 87F-RELATED"/>
    <property type="match status" value="1"/>
</dbReference>
<name>A0AAQ3T553_PASNO</name>
<dbReference type="FunFam" id="3.30.70.330:FF:000571">
    <property type="entry name" value="Glycine-rich RNA-binding protein 3 mitochondrial"/>
    <property type="match status" value="1"/>
</dbReference>
<dbReference type="AlphaFoldDB" id="A0AAQ3T553"/>
<dbReference type="InterPro" id="IPR012677">
    <property type="entry name" value="Nucleotide-bd_a/b_plait_sf"/>
</dbReference>
<feature type="region of interest" description="Disordered" evidence="3">
    <location>
        <begin position="416"/>
        <end position="447"/>
    </location>
</feature>
<proteinExistence type="predicted"/>
<keyword evidence="6" id="KW-1185">Reference proteome</keyword>
<dbReference type="SMART" id="SM00360">
    <property type="entry name" value="RRM"/>
    <property type="match status" value="1"/>
</dbReference>
<evidence type="ECO:0000313" key="6">
    <source>
        <dbReference type="Proteomes" id="UP001341281"/>
    </source>
</evidence>
<dbReference type="InterPro" id="IPR048289">
    <property type="entry name" value="RRM2_NsCP33-like"/>
</dbReference>
<keyword evidence="1 2" id="KW-0694">RNA-binding</keyword>
<evidence type="ECO:0000259" key="4">
    <source>
        <dbReference type="PROSITE" id="PS50102"/>
    </source>
</evidence>
<dbReference type="GO" id="GO:0003723">
    <property type="term" value="F:RNA binding"/>
    <property type="evidence" value="ECO:0007669"/>
    <property type="project" value="UniProtKB-UniRule"/>
</dbReference>
<dbReference type="PRINTS" id="PR01228">
    <property type="entry name" value="EGGSHELL"/>
</dbReference>
<dbReference type="Proteomes" id="UP001341281">
    <property type="component" value="Chromosome 03"/>
</dbReference>
<dbReference type="SUPFAM" id="SSF54928">
    <property type="entry name" value="RNA-binding domain, RBD"/>
    <property type="match status" value="1"/>
</dbReference>
<evidence type="ECO:0000256" key="1">
    <source>
        <dbReference type="ARBA" id="ARBA00022884"/>
    </source>
</evidence>
<sequence>MPFRWRSPVGFREGTARPPFCKPEAATVTATGHGSRGAYCTGCSGEWGFTVVTDQYAIGNAIRRTTASSSSPLLQSVRCMSSSKLFVAGLSYATDETTLKNAFSCYGDILEARIITDRESGRSRGFGFVTYTSSEEAATAITAMDGKELQGRTVHVNHANDRAGGIRGGSYGGGLYATTGYGAGSGGGYGAGSGYSSGRCGGDSGGYAGNVGYSDGAAGGYGSNYNNASAGRYAGNGGYNDGSTGGGYASSFNGASGGGYGSGGMYNTTGNSSGNLGGYNSFPNTCGAGNAYGSGEMYNTTGNSGGNPGGYNSSPNTYGAGNYNIGGSGGGYGSGDMYNTTGNSGGNPDGYNFPPNIYGAGNYNTGGVGGGTLGEFGEGFSSGGFGATGQNNGNNFTGNMTYGGYRSSTEGFSGGVASYGANKPQYNGQDDLLGDDYFDDREVAENR</sequence>
<gene>
    <name evidence="5" type="ORF">U9M48_015806</name>
</gene>
<dbReference type="CDD" id="cd21608">
    <property type="entry name" value="RRM2_NsCP33_like"/>
    <property type="match status" value="1"/>
</dbReference>
<dbReference type="InterPro" id="IPR052462">
    <property type="entry name" value="SLIRP/GR-RBP-like"/>
</dbReference>
<dbReference type="InterPro" id="IPR000504">
    <property type="entry name" value="RRM_dom"/>
</dbReference>